<feature type="transmembrane region" description="Helical" evidence="2">
    <location>
        <begin position="101"/>
        <end position="123"/>
    </location>
</feature>
<organism evidence="3 4">
    <name type="scientific">Cryomyces antarcticus</name>
    <dbReference type="NCBI Taxonomy" id="329879"/>
    <lineage>
        <taxon>Eukaryota</taxon>
        <taxon>Fungi</taxon>
        <taxon>Dikarya</taxon>
        <taxon>Ascomycota</taxon>
        <taxon>Pezizomycotina</taxon>
        <taxon>Dothideomycetes</taxon>
        <taxon>Dothideomycetes incertae sedis</taxon>
        <taxon>Cryomyces</taxon>
    </lineage>
</organism>
<keyword evidence="2" id="KW-1133">Transmembrane helix</keyword>
<name>A0ABR0LLA3_9PEZI</name>
<sequence length="134" mass="14898">MASEDFSYARQAPEAVEGAQAGGQDYDLTQLAMHTQEDHTPAKEEAARVDYTNLPSKLKTWLNARHLSEKFDQAKEHVYEVSWENTPGQLKGWLKANPGQTAFYVANGVMFIFPGLLTGPLVWSLGWTSIGPRS</sequence>
<keyword evidence="2" id="KW-0472">Membrane</keyword>
<evidence type="ECO:0000313" key="3">
    <source>
        <dbReference type="EMBL" id="KAK5194774.1"/>
    </source>
</evidence>
<keyword evidence="2" id="KW-0812">Transmembrane</keyword>
<feature type="non-terminal residue" evidence="3">
    <location>
        <position position="134"/>
    </location>
</feature>
<proteinExistence type="predicted"/>
<comment type="caution">
    <text evidence="3">The sequence shown here is derived from an EMBL/GenBank/DDBJ whole genome shotgun (WGS) entry which is preliminary data.</text>
</comment>
<dbReference type="EMBL" id="JAVRRA010017850">
    <property type="protein sequence ID" value="KAK5194774.1"/>
    <property type="molecule type" value="Genomic_DNA"/>
</dbReference>
<evidence type="ECO:0000313" key="4">
    <source>
        <dbReference type="Proteomes" id="UP001357485"/>
    </source>
</evidence>
<dbReference type="Proteomes" id="UP001357485">
    <property type="component" value="Unassembled WGS sequence"/>
</dbReference>
<gene>
    <name evidence="3" type="ORF">LTR16_007053</name>
</gene>
<feature type="region of interest" description="Disordered" evidence="1">
    <location>
        <begin position="1"/>
        <end position="20"/>
    </location>
</feature>
<evidence type="ECO:0000256" key="2">
    <source>
        <dbReference type="SAM" id="Phobius"/>
    </source>
</evidence>
<keyword evidence="4" id="KW-1185">Reference proteome</keyword>
<protein>
    <submittedName>
        <fullName evidence="3">Uncharacterized protein</fullName>
    </submittedName>
</protein>
<reference evidence="3 4" key="1">
    <citation type="submission" date="2023-08" db="EMBL/GenBank/DDBJ databases">
        <title>Black Yeasts Isolated from many extreme environments.</title>
        <authorList>
            <person name="Coleine C."/>
            <person name="Stajich J.E."/>
            <person name="Selbmann L."/>
        </authorList>
    </citation>
    <scope>NUCLEOTIDE SEQUENCE [LARGE SCALE GENOMIC DNA]</scope>
    <source>
        <strain evidence="3 4">CCFEE 536</strain>
    </source>
</reference>
<accession>A0ABR0LLA3</accession>
<evidence type="ECO:0000256" key="1">
    <source>
        <dbReference type="SAM" id="MobiDB-lite"/>
    </source>
</evidence>